<dbReference type="PANTHER" id="PTHR40056">
    <property type="entry name" value="HYPOTHETICAL CYTOSOLIC PROTEIN"/>
    <property type="match status" value="1"/>
</dbReference>
<gene>
    <name evidence="1" type="ORF">AAA083_05670</name>
</gene>
<evidence type="ECO:0000313" key="2">
    <source>
        <dbReference type="Proteomes" id="UP001487305"/>
    </source>
</evidence>
<dbReference type="PANTHER" id="PTHR40056:SF1">
    <property type="entry name" value="DUF1836 DOMAIN-CONTAINING PROTEIN"/>
    <property type="match status" value="1"/>
</dbReference>
<organism evidence="1 2">
    <name type="scientific">Raoultibacter massiliensis</name>
    <dbReference type="NCBI Taxonomy" id="1852371"/>
    <lineage>
        <taxon>Bacteria</taxon>
        <taxon>Bacillati</taxon>
        <taxon>Actinomycetota</taxon>
        <taxon>Coriobacteriia</taxon>
        <taxon>Eggerthellales</taxon>
        <taxon>Eggerthellaceae</taxon>
        <taxon>Raoultibacter</taxon>
    </lineage>
</organism>
<dbReference type="InterPro" id="IPR014975">
    <property type="entry name" value="DUF1836"/>
</dbReference>
<accession>A0ABV1JBI7</accession>
<evidence type="ECO:0000313" key="1">
    <source>
        <dbReference type="EMBL" id="MEQ3362460.1"/>
    </source>
</evidence>
<name>A0ABV1JBI7_9ACTN</name>
<reference evidence="1 2" key="1">
    <citation type="submission" date="2024-04" db="EMBL/GenBank/DDBJ databases">
        <title>Human intestinal bacterial collection.</title>
        <authorList>
            <person name="Pauvert C."/>
            <person name="Hitch T.C.A."/>
            <person name="Clavel T."/>
        </authorList>
    </citation>
    <scope>NUCLEOTIDE SEQUENCE [LARGE SCALE GENOMIC DNA]</scope>
    <source>
        <strain evidence="1 2">CLA-KB-H42</strain>
    </source>
</reference>
<comment type="caution">
    <text evidence="1">The sequence shown here is derived from an EMBL/GenBank/DDBJ whole genome shotgun (WGS) entry which is preliminary data.</text>
</comment>
<dbReference type="RefSeq" id="WP_102374466.1">
    <property type="nucleotide sequence ID" value="NZ_DBFADM010000044.1"/>
</dbReference>
<dbReference type="Proteomes" id="UP001487305">
    <property type="component" value="Unassembled WGS sequence"/>
</dbReference>
<dbReference type="EMBL" id="JBBNOP010000004">
    <property type="protein sequence ID" value="MEQ3362460.1"/>
    <property type="molecule type" value="Genomic_DNA"/>
</dbReference>
<dbReference type="Pfam" id="PF08876">
    <property type="entry name" value="DUF1836"/>
    <property type="match status" value="1"/>
</dbReference>
<protein>
    <submittedName>
        <fullName evidence="1">DUF1836 domain-containing protein</fullName>
    </submittedName>
</protein>
<sequence length="180" mass="19786">MASVAHTQYAAKLKDFTLPRYGEIPRIELYMDQLLGYLEETLEPLYPDSEKIITSSMVNNYVKQGVLAAARSKKYTRSHIAYLIVICTLKQTFSIAEIEKLIASQIASFETDIAYDYYCDAFEDAVKALFGGTGESPCGLTGSSGQGDFERDLVKASTAAVAYTLYIKASLQAIEQSATS</sequence>
<proteinExistence type="predicted"/>
<keyword evidence="2" id="KW-1185">Reference proteome</keyword>